<proteinExistence type="predicted"/>
<feature type="region of interest" description="Disordered" evidence="1">
    <location>
        <begin position="387"/>
        <end position="416"/>
    </location>
</feature>
<name>A0A0F9RXK7_9ZZZZ</name>
<feature type="region of interest" description="Disordered" evidence="1">
    <location>
        <begin position="497"/>
        <end position="520"/>
    </location>
</feature>
<feature type="region of interest" description="Disordered" evidence="1">
    <location>
        <begin position="116"/>
        <end position="142"/>
    </location>
</feature>
<protein>
    <submittedName>
        <fullName evidence="2">Uncharacterized protein</fullName>
    </submittedName>
</protein>
<evidence type="ECO:0000256" key="1">
    <source>
        <dbReference type="SAM" id="MobiDB-lite"/>
    </source>
</evidence>
<feature type="region of interest" description="Disordered" evidence="1">
    <location>
        <begin position="817"/>
        <end position="840"/>
    </location>
</feature>
<reference evidence="2" key="1">
    <citation type="journal article" date="2015" name="Nature">
        <title>Complex archaea that bridge the gap between prokaryotes and eukaryotes.</title>
        <authorList>
            <person name="Spang A."/>
            <person name="Saw J.H."/>
            <person name="Jorgensen S.L."/>
            <person name="Zaremba-Niedzwiedzka K."/>
            <person name="Martijn J."/>
            <person name="Lind A.E."/>
            <person name="van Eijk R."/>
            <person name="Schleper C."/>
            <person name="Guy L."/>
            <person name="Ettema T.J."/>
        </authorList>
    </citation>
    <scope>NUCLEOTIDE SEQUENCE</scope>
</reference>
<gene>
    <name evidence="2" type="ORF">LCGC14_0920690</name>
</gene>
<feature type="compositionally biased region" description="Polar residues" evidence="1">
    <location>
        <begin position="127"/>
        <end position="142"/>
    </location>
</feature>
<evidence type="ECO:0000313" key="2">
    <source>
        <dbReference type="EMBL" id="KKN21903.1"/>
    </source>
</evidence>
<dbReference type="EMBL" id="LAZR01003109">
    <property type="protein sequence ID" value="KKN21903.1"/>
    <property type="molecule type" value="Genomic_DNA"/>
</dbReference>
<dbReference type="AlphaFoldDB" id="A0A0F9RXK7"/>
<accession>A0A0F9RXK7</accession>
<sequence length="1067" mass="121982">MNTLLKSYGLTDKAIRLYREGLGKFPYTLSEIKKYMPKLSDDTIKNITNELIEKKLVILIKPKYSEAIPHYIFLPPFAAAVNSLVKLSEPSNDKVKTASKRLPEIKILPKIKPLPKKKPIPKMKPPQSVSKKSTPQIKKLPTKSNEFSSEIEKFQNNLFQDIENVSQDLITAITDQVDNNQTTEILSEVEQNVKKFVQVIIDDIIKAISALRRETVIDQRDMVRLYKTAKQKLEDAEEITTNMFSQFRDIVKEMQSSSVSPQVESFKSFIRTLGLSIDKRVHEISFPTPVSSPSQESVSLDKINSISLDKIKSIEKSLFNVLADYITKNRVSLDKFWNVNSYEKIKEVISFLLENSKKELLIIVPNIEMFIPLEKLNLDYSEDHGLTESIQSSGPKRAKPKKPTGPSISKKQKQEVEKSLEAVSKKVSELKGYELSHNIAELLGLVSEVNPKSVIIESVQGWLNRLLVIRKNLDPNTQYLFLEALEKWKKEYLKVQKEEEPEDQEDIESKETSTGESSSKLEAVEDKFKIIIISSEPHNNKHVIALKMKENIEYLQIKKNNIIGIVGDNSYLVFGVGQKVPLKPIYKISGFLTNFEPLVHALYPQISKLRSEAKPPKEIQINEGFNEIIENINDYSGKQMANKLQALLNVAFEKDGISLQVLELKLLKGKLEKILYSLEDEMKDYVIKELNKLNKELSPFELMYPPEFRPPIAAEKVEVQEEIIPEEREIEPLDPEKINYLFEIFLEKIQDLKGVEIVEQIDKFIEVVLKLQGYSSIIEWKNTLREIDKELEHPFKEKIKEDFLQWKWGILHQTPPTETPLAVGSQESYSSPKPNTPGKKEDTISILDDGYISPGLAQTQFETEGESSSGESLIKEDPGAKMEEYFEQIQNNLGEMTGLEISKALQNIVDIILETEGYSMALKGSKDWISKLRMIRKPLEPEFREDFEVFFLKWKEKYSKDEEEAYLDFGASSETTGELSDDLESSSEEGLSAKFESLLQNTQTLNGNDLSKELQGIADIVLLSHGAVAANAIRQWISKLRSIRSPLEEKIKDEFITELTNWKEKFS</sequence>
<comment type="caution">
    <text evidence="2">The sequence shown here is derived from an EMBL/GenBank/DDBJ whole genome shotgun (WGS) entry which is preliminary data.</text>
</comment>
<organism evidence="2">
    <name type="scientific">marine sediment metagenome</name>
    <dbReference type="NCBI Taxonomy" id="412755"/>
    <lineage>
        <taxon>unclassified sequences</taxon>
        <taxon>metagenomes</taxon>
        <taxon>ecological metagenomes</taxon>
    </lineage>
</organism>